<accession>A0A1H3JH60</accession>
<dbReference type="InterPro" id="IPR033479">
    <property type="entry name" value="dCache_1"/>
</dbReference>
<evidence type="ECO:0000256" key="1">
    <source>
        <dbReference type="ARBA" id="ARBA00004651"/>
    </source>
</evidence>
<dbReference type="InterPro" id="IPR043128">
    <property type="entry name" value="Rev_trsase/Diguanyl_cyclase"/>
</dbReference>
<dbReference type="InterPro" id="IPR000160">
    <property type="entry name" value="GGDEF_dom"/>
</dbReference>
<sequence length="522" mass="59336">MKKYQINNRGHSRGDERMSVKQSPLRRLKINVLICSIIILGFVAIGLFTTFSIQDSYTDSIRDISALSSQAMYTDILYMLEQPVNIASAMSKDTLLRDLMPQELEDGAFTDTVKAYLGEYQKTYGFDSVFLVSCQSRRYYHYANGIDRVLETGDPEDRWYFTFLEGSEDYSLNVDNDEAHGDKITIFVNCKVKGTDGRTLGVVGVGLETAYFQNLITEYEQKYGVGAYLIDRSGNVEVSSLPGEAGVRNLFEESEFSDMKGHLEAASSYDDEVWYTGEKSTGYRITRYIPRLNWYLVVEKNTHEMQQKMTNQLLLIILVAIIIILSMLAITTVILQRFNRSMLRLAEYDQLTGVRNRRCYELDIAGREQSLAAGSSLGIGIFDLNGLKAINDAYGHQVGDMYIKEFARLLSRIFGEGTVYRIGGDEFAVILTDSDDAQVTMCWERLKKEMAAKDMGQDIPLDASFGYAFYNQDNLNTMDAVFRAADEGMYQNKRRSQNETSMEDETTMEATERKNEFESNHP</sequence>
<dbReference type="InterPro" id="IPR029787">
    <property type="entry name" value="Nucleotide_cyclase"/>
</dbReference>
<evidence type="ECO:0000256" key="2">
    <source>
        <dbReference type="ARBA" id="ARBA00022475"/>
    </source>
</evidence>
<gene>
    <name evidence="9" type="ORF">SAMN04488579_13015</name>
</gene>
<evidence type="ECO:0000259" key="8">
    <source>
        <dbReference type="PROSITE" id="PS50887"/>
    </source>
</evidence>
<feature type="region of interest" description="Disordered" evidence="6">
    <location>
        <begin position="491"/>
        <end position="522"/>
    </location>
</feature>
<dbReference type="Pfam" id="PF02743">
    <property type="entry name" value="dCache_1"/>
    <property type="match status" value="1"/>
</dbReference>
<dbReference type="PANTHER" id="PTHR45138">
    <property type="entry name" value="REGULATORY COMPONENTS OF SENSORY TRANSDUCTION SYSTEM"/>
    <property type="match status" value="1"/>
</dbReference>
<evidence type="ECO:0000256" key="4">
    <source>
        <dbReference type="ARBA" id="ARBA00022989"/>
    </source>
</evidence>
<dbReference type="GO" id="GO:0005886">
    <property type="term" value="C:plasma membrane"/>
    <property type="evidence" value="ECO:0007669"/>
    <property type="project" value="UniProtKB-SubCell"/>
</dbReference>
<dbReference type="Proteomes" id="UP000199652">
    <property type="component" value="Unassembled WGS sequence"/>
</dbReference>
<comment type="subcellular location">
    <subcellularLocation>
        <location evidence="1">Cell membrane</location>
        <topology evidence="1">Multi-pass membrane protein</topology>
    </subcellularLocation>
</comment>
<name>A0A1H3JH60_EUBBA</name>
<dbReference type="GO" id="GO:0052621">
    <property type="term" value="F:diguanylate cyclase activity"/>
    <property type="evidence" value="ECO:0007669"/>
    <property type="project" value="TreeGrafter"/>
</dbReference>
<dbReference type="OrthoDB" id="9759607at2"/>
<dbReference type="CDD" id="cd01949">
    <property type="entry name" value="GGDEF"/>
    <property type="match status" value="1"/>
</dbReference>
<keyword evidence="10" id="KW-1185">Reference proteome</keyword>
<protein>
    <submittedName>
        <fullName evidence="9">Diguanylate cyclase (GGDEF) domain-containing protein</fullName>
    </submittedName>
</protein>
<dbReference type="Pfam" id="PF00990">
    <property type="entry name" value="GGDEF"/>
    <property type="match status" value="1"/>
</dbReference>
<reference evidence="10" key="1">
    <citation type="submission" date="2016-10" db="EMBL/GenBank/DDBJ databases">
        <authorList>
            <person name="Varghese N."/>
            <person name="Submissions S."/>
        </authorList>
    </citation>
    <scope>NUCLEOTIDE SEQUENCE [LARGE SCALE GENOMIC DNA]</scope>
    <source>
        <strain evidence="10">VPI 5359</strain>
    </source>
</reference>
<dbReference type="STRING" id="1528.SAMN04488579_13015"/>
<keyword evidence="4 7" id="KW-1133">Transmembrane helix</keyword>
<organism evidence="9 10">
    <name type="scientific">Eubacterium barkeri</name>
    <name type="common">Clostridium barkeri</name>
    <dbReference type="NCBI Taxonomy" id="1528"/>
    <lineage>
        <taxon>Bacteria</taxon>
        <taxon>Bacillati</taxon>
        <taxon>Bacillota</taxon>
        <taxon>Clostridia</taxon>
        <taxon>Eubacteriales</taxon>
        <taxon>Eubacteriaceae</taxon>
        <taxon>Eubacterium</taxon>
    </lineage>
</organism>
<feature type="transmembrane region" description="Helical" evidence="7">
    <location>
        <begin position="313"/>
        <end position="335"/>
    </location>
</feature>
<keyword evidence="3 7" id="KW-0812">Transmembrane</keyword>
<dbReference type="AlphaFoldDB" id="A0A1H3JH60"/>
<evidence type="ECO:0000313" key="10">
    <source>
        <dbReference type="Proteomes" id="UP000199652"/>
    </source>
</evidence>
<keyword evidence="5 7" id="KW-0472">Membrane</keyword>
<dbReference type="PROSITE" id="PS50887">
    <property type="entry name" value="GGDEF"/>
    <property type="match status" value="1"/>
</dbReference>
<evidence type="ECO:0000256" key="3">
    <source>
        <dbReference type="ARBA" id="ARBA00022692"/>
    </source>
</evidence>
<feature type="compositionally biased region" description="Basic and acidic residues" evidence="6">
    <location>
        <begin position="510"/>
        <end position="522"/>
    </location>
</feature>
<dbReference type="Gene3D" id="3.30.70.270">
    <property type="match status" value="1"/>
</dbReference>
<dbReference type="SUPFAM" id="SSF55073">
    <property type="entry name" value="Nucleotide cyclase"/>
    <property type="match status" value="1"/>
</dbReference>
<keyword evidence="2" id="KW-1003">Cell membrane</keyword>
<dbReference type="SMART" id="SM00267">
    <property type="entry name" value="GGDEF"/>
    <property type="match status" value="1"/>
</dbReference>
<evidence type="ECO:0000256" key="6">
    <source>
        <dbReference type="SAM" id="MobiDB-lite"/>
    </source>
</evidence>
<proteinExistence type="predicted"/>
<dbReference type="PANTHER" id="PTHR45138:SF9">
    <property type="entry name" value="DIGUANYLATE CYCLASE DGCM-RELATED"/>
    <property type="match status" value="1"/>
</dbReference>
<dbReference type="NCBIfam" id="TIGR00254">
    <property type="entry name" value="GGDEF"/>
    <property type="match status" value="1"/>
</dbReference>
<dbReference type="Gene3D" id="3.30.450.20">
    <property type="entry name" value="PAS domain"/>
    <property type="match status" value="1"/>
</dbReference>
<evidence type="ECO:0000256" key="5">
    <source>
        <dbReference type="ARBA" id="ARBA00023136"/>
    </source>
</evidence>
<dbReference type="InterPro" id="IPR050469">
    <property type="entry name" value="Diguanylate_Cyclase"/>
</dbReference>
<evidence type="ECO:0000313" key="9">
    <source>
        <dbReference type="EMBL" id="SDY39242.1"/>
    </source>
</evidence>
<feature type="domain" description="GGDEF" evidence="8">
    <location>
        <begin position="375"/>
        <end position="505"/>
    </location>
</feature>
<feature type="transmembrane region" description="Helical" evidence="7">
    <location>
        <begin position="30"/>
        <end position="53"/>
    </location>
</feature>
<evidence type="ECO:0000256" key="7">
    <source>
        <dbReference type="SAM" id="Phobius"/>
    </source>
</evidence>
<dbReference type="EMBL" id="FNOU01000030">
    <property type="protein sequence ID" value="SDY39242.1"/>
    <property type="molecule type" value="Genomic_DNA"/>
</dbReference>